<dbReference type="EMBL" id="CAJVPY010003778">
    <property type="protein sequence ID" value="CAG8601511.1"/>
    <property type="molecule type" value="Genomic_DNA"/>
</dbReference>
<dbReference type="Proteomes" id="UP000789405">
    <property type="component" value="Unassembled WGS sequence"/>
</dbReference>
<comment type="caution">
    <text evidence="1">The sequence shown here is derived from an EMBL/GenBank/DDBJ whole genome shotgun (WGS) entry which is preliminary data.</text>
</comment>
<dbReference type="AlphaFoldDB" id="A0A9N9CIV6"/>
<dbReference type="OrthoDB" id="2440982at2759"/>
<reference evidence="1" key="1">
    <citation type="submission" date="2021-06" db="EMBL/GenBank/DDBJ databases">
        <authorList>
            <person name="Kallberg Y."/>
            <person name="Tangrot J."/>
            <person name="Rosling A."/>
        </authorList>
    </citation>
    <scope>NUCLEOTIDE SEQUENCE</scope>
    <source>
        <strain evidence="1">MA453B</strain>
    </source>
</reference>
<organism evidence="1 2">
    <name type="scientific">Dentiscutata erythropus</name>
    <dbReference type="NCBI Taxonomy" id="1348616"/>
    <lineage>
        <taxon>Eukaryota</taxon>
        <taxon>Fungi</taxon>
        <taxon>Fungi incertae sedis</taxon>
        <taxon>Mucoromycota</taxon>
        <taxon>Glomeromycotina</taxon>
        <taxon>Glomeromycetes</taxon>
        <taxon>Diversisporales</taxon>
        <taxon>Gigasporaceae</taxon>
        <taxon>Dentiscutata</taxon>
    </lineage>
</organism>
<evidence type="ECO:0000313" key="1">
    <source>
        <dbReference type="EMBL" id="CAG8601511.1"/>
    </source>
</evidence>
<protein>
    <submittedName>
        <fullName evidence="1">7454_t:CDS:1</fullName>
    </submittedName>
</protein>
<name>A0A9N9CIV6_9GLOM</name>
<gene>
    <name evidence="1" type="ORF">DERYTH_LOCUS7666</name>
</gene>
<sequence>MVPSLEKWLKGAIKNNQVIQYDNKAFNDRKLIRHGSYREVFSATSPKFKTIIALKSIIINPSFTMNEKE</sequence>
<accession>A0A9N9CIV6</accession>
<keyword evidence="2" id="KW-1185">Reference proteome</keyword>
<evidence type="ECO:0000313" key="2">
    <source>
        <dbReference type="Proteomes" id="UP000789405"/>
    </source>
</evidence>
<proteinExistence type="predicted"/>